<keyword evidence="1" id="KW-1185">Reference proteome</keyword>
<evidence type="ECO:0000313" key="1">
    <source>
        <dbReference type="Proteomes" id="UP000322000"/>
    </source>
</evidence>
<sequence length="329" mass="36989">MQNTVKNKLSELQNIITRMPLEVFCVAALPEFGVRWRELSKAVRNARLPMQPASVARVLCRHISKALTVDEIEDIVARLRLKLVATQSRTWHVIRLYERTTEEPVKVTIRTIPGRITQALRKNKRSMRPDVQSVLLGDLMYISVQLVSDHKEGSVLYVATPPGEAVALVSSVTMMGLLKGTVEGLGYKSFENANLYGRDVKSLLQINDRAWNANADHLTEIPEYAPIPIVTSKGIDYTNKTYDENYVDSLLGPNPPVLTDLNIKTTKSFFDPSNLDKNINLNVSLKCENVAKTLKCWVTKGALAPTSDFFQIFHQIKSNKISYSRDDSD</sequence>
<name>A0A7E5X488_TRINI</name>
<reference evidence="2" key="1">
    <citation type="submission" date="2025-08" db="UniProtKB">
        <authorList>
            <consortium name="RefSeq"/>
        </authorList>
    </citation>
    <scope>IDENTIFICATION</scope>
</reference>
<dbReference type="OrthoDB" id="8184399at2759"/>
<dbReference type="RefSeq" id="XP_026748028.1">
    <property type="nucleotide sequence ID" value="XM_026892227.1"/>
</dbReference>
<accession>A0A7E5X488</accession>
<organism evidence="1 2">
    <name type="scientific">Trichoplusia ni</name>
    <name type="common">Cabbage looper</name>
    <dbReference type="NCBI Taxonomy" id="7111"/>
    <lineage>
        <taxon>Eukaryota</taxon>
        <taxon>Metazoa</taxon>
        <taxon>Ecdysozoa</taxon>
        <taxon>Arthropoda</taxon>
        <taxon>Hexapoda</taxon>
        <taxon>Insecta</taxon>
        <taxon>Pterygota</taxon>
        <taxon>Neoptera</taxon>
        <taxon>Endopterygota</taxon>
        <taxon>Lepidoptera</taxon>
        <taxon>Glossata</taxon>
        <taxon>Ditrysia</taxon>
        <taxon>Noctuoidea</taxon>
        <taxon>Noctuidae</taxon>
        <taxon>Plusiinae</taxon>
        <taxon>Trichoplusia</taxon>
    </lineage>
</organism>
<dbReference type="Proteomes" id="UP000322000">
    <property type="component" value="Chromosome 3"/>
</dbReference>
<proteinExistence type="predicted"/>
<dbReference type="KEGG" id="tnl:113508997"/>
<dbReference type="AlphaFoldDB" id="A0A7E5X488"/>
<gene>
    <name evidence="2" type="primary">LOC113508997</name>
</gene>
<protein>
    <submittedName>
        <fullName evidence="2">Uncharacterized protein LOC113508997</fullName>
    </submittedName>
</protein>
<dbReference type="InParanoid" id="A0A7E5X488"/>
<dbReference type="GeneID" id="113508997"/>
<evidence type="ECO:0000313" key="2">
    <source>
        <dbReference type="RefSeq" id="XP_026748028.1"/>
    </source>
</evidence>